<dbReference type="AlphaFoldDB" id="A0A9P0MXB9"/>
<protein>
    <submittedName>
        <fullName evidence="1">Uncharacterized protein</fullName>
    </submittedName>
</protein>
<proteinExistence type="predicted"/>
<evidence type="ECO:0000313" key="1">
    <source>
        <dbReference type="EMBL" id="CAH1405882.1"/>
    </source>
</evidence>
<keyword evidence="2" id="KW-1185">Reference proteome</keyword>
<organism evidence="1 2">
    <name type="scientific">Nezara viridula</name>
    <name type="common">Southern green stink bug</name>
    <name type="synonym">Cimex viridulus</name>
    <dbReference type="NCBI Taxonomy" id="85310"/>
    <lineage>
        <taxon>Eukaryota</taxon>
        <taxon>Metazoa</taxon>
        <taxon>Ecdysozoa</taxon>
        <taxon>Arthropoda</taxon>
        <taxon>Hexapoda</taxon>
        <taxon>Insecta</taxon>
        <taxon>Pterygota</taxon>
        <taxon>Neoptera</taxon>
        <taxon>Paraneoptera</taxon>
        <taxon>Hemiptera</taxon>
        <taxon>Heteroptera</taxon>
        <taxon>Panheteroptera</taxon>
        <taxon>Pentatomomorpha</taxon>
        <taxon>Pentatomoidea</taxon>
        <taxon>Pentatomidae</taxon>
        <taxon>Pentatominae</taxon>
        <taxon>Nezara</taxon>
    </lineage>
</organism>
<accession>A0A9P0MXB9</accession>
<evidence type="ECO:0000313" key="2">
    <source>
        <dbReference type="Proteomes" id="UP001152798"/>
    </source>
</evidence>
<gene>
    <name evidence="1" type="ORF">NEZAVI_LOCUS13952</name>
</gene>
<name>A0A9P0MXB9_NEZVI</name>
<sequence length="150" mass="17206">MWEHTQVLNCSGYDPLIGRFMLYRYCKGYKLSCVHQGSYAPCIPYVRHQQIYRSEHVSRGLGRMSCIKLAFRLEAWKPVFQLNTPLSGGAGESAHVVLPKANKGNFRSKSSSSVFAIFPKEYLGDLRILHFMAPKIENSENKKLKTRYTK</sequence>
<reference evidence="1" key="1">
    <citation type="submission" date="2022-01" db="EMBL/GenBank/DDBJ databases">
        <authorList>
            <person name="King R."/>
        </authorList>
    </citation>
    <scope>NUCLEOTIDE SEQUENCE</scope>
</reference>
<dbReference type="EMBL" id="OV725082">
    <property type="protein sequence ID" value="CAH1405882.1"/>
    <property type="molecule type" value="Genomic_DNA"/>
</dbReference>
<dbReference type="Proteomes" id="UP001152798">
    <property type="component" value="Chromosome 6"/>
</dbReference>